<dbReference type="SUPFAM" id="SSF50494">
    <property type="entry name" value="Trypsin-like serine proteases"/>
    <property type="match status" value="1"/>
</dbReference>
<protein>
    <recommendedName>
        <fullName evidence="2">Peptidase S1 domain-containing protein</fullName>
    </recommendedName>
</protein>
<dbReference type="PROSITE" id="PS50240">
    <property type="entry name" value="TRYPSIN_DOM"/>
    <property type="match status" value="1"/>
</dbReference>
<dbReference type="GeneID" id="101747142"/>
<sequence>MMNISIVKLIYIDRLLLFILTLFSVTNSMSDELSNYSARGLITNVPYFSSVTISGMKQNITTSPITKYLNKVNRKQYEIINMLWRKTKIFVDIENNTSKYKSQKVNSTEKTKQYFLRKNLQIPRPFPGFQTSTPSFIEFYYLHEIDESNKGNMLHTDSHKLVDVKTKIDNVRHNSLRSVNAFYLFDRFFKTPQENLYKSFKTSGRTSSNKQIILNETSLFTLSTDQYSEKNENITQLDKLNKSISSKIFHVDPRFLPDKNKKRKGVHNSTANKRITQAENSTSKVFQYRNVDVQHTTTNDKVKFFEIYDSQLGFDHKESIDYIKIKTENKEEKKLLLEHLDFDAVQNNADTKLKHRKKHIIETNRNGFQIQESHNSVTTLNTSTKEMKTSSGRMRDISFRYEFVPWLNYPFMAVYVYEPLQVYCDSASISQHWLIASASCLSRHHENPGGYGQSAFVTYCGDNWRQLERIAYVKYSIIHPKFRSHDRVRQQLYNIGLIRVINSMTSSCPDWGPISLMSHKFHANQNGSKAIAIGWGLDRYDSRYSSSKMPKQALSVYEALLYSNDCPGNVGYRNSKKQFGDTGTNNIYCLSLPRYFGEENDPQHGSLLLIGGKLIGLYLQEERRSWGEQSAQYTGTWRLVPWVLDVAREPDEADNFNVDI</sequence>
<feature type="domain" description="Peptidase S1" evidence="2">
    <location>
        <begin position="408"/>
        <end position="648"/>
    </location>
</feature>
<evidence type="ECO:0000256" key="1">
    <source>
        <dbReference type="SAM" id="SignalP"/>
    </source>
</evidence>
<organism evidence="3 4">
    <name type="scientific">Bombyx mori</name>
    <name type="common">Silk moth</name>
    <dbReference type="NCBI Taxonomy" id="7091"/>
    <lineage>
        <taxon>Eukaryota</taxon>
        <taxon>Metazoa</taxon>
        <taxon>Ecdysozoa</taxon>
        <taxon>Arthropoda</taxon>
        <taxon>Hexapoda</taxon>
        <taxon>Insecta</taxon>
        <taxon>Pterygota</taxon>
        <taxon>Neoptera</taxon>
        <taxon>Endopterygota</taxon>
        <taxon>Lepidoptera</taxon>
        <taxon>Glossata</taxon>
        <taxon>Ditrysia</taxon>
        <taxon>Bombycoidea</taxon>
        <taxon>Bombycidae</taxon>
        <taxon>Bombycinae</taxon>
        <taxon>Bombyx</taxon>
    </lineage>
</organism>
<keyword evidence="1" id="KW-0732">Signal</keyword>
<feature type="signal peptide" evidence="1">
    <location>
        <begin position="1"/>
        <end position="28"/>
    </location>
</feature>
<evidence type="ECO:0000259" key="2">
    <source>
        <dbReference type="PROSITE" id="PS50240"/>
    </source>
</evidence>
<dbReference type="InterPro" id="IPR043504">
    <property type="entry name" value="Peptidase_S1_PA_chymotrypsin"/>
</dbReference>
<evidence type="ECO:0000313" key="4">
    <source>
        <dbReference type="Proteomes" id="UP000005204"/>
    </source>
</evidence>
<dbReference type="AlphaFoldDB" id="A0A8R2HSS2"/>
<dbReference type="InterPro" id="IPR009003">
    <property type="entry name" value="Peptidase_S1_PA"/>
</dbReference>
<dbReference type="Gene3D" id="2.40.10.10">
    <property type="entry name" value="Trypsin-like serine proteases"/>
    <property type="match status" value="1"/>
</dbReference>
<reference evidence="3" key="2">
    <citation type="submission" date="2022-06" db="UniProtKB">
        <authorList>
            <consortium name="EnsemblMetazoa"/>
        </authorList>
    </citation>
    <scope>IDENTIFICATION</scope>
    <source>
        <strain evidence="3">p50T (Dazao)</strain>
    </source>
</reference>
<dbReference type="SMR" id="A0A8R2HSS2"/>
<proteinExistence type="predicted"/>
<dbReference type="GO" id="GO:0006508">
    <property type="term" value="P:proteolysis"/>
    <property type="evidence" value="ECO:0007669"/>
    <property type="project" value="InterPro"/>
</dbReference>
<dbReference type="GO" id="GO:0004252">
    <property type="term" value="F:serine-type endopeptidase activity"/>
    <property type="evidence" value="ECO:0007669"/>
    <property type="project" value="InterPro"/>
</dbReference>
<dbReference type="Proteomes" id="UP000005204">
    <property type="component" value="Unassembled WGS sequence"/>
</dbReference>
<feature type="chain" id="PRO_5035855723" description="Peptidase S1 domain-containing protein" evidence="1">
    <location>
        <begin position="29"/>
        <end position="660"/>
    </location>
</feature>
<name>A0A8R2HSS2_BOMMO</name>
<reference evidence="4" key="1">
    <citation type="journal article" date="2008" name="Insect Biochem. Mol. Biol.">
        <title>The genome of a lepidopteran model insect, the silkworm Bombyx mori.</title>
        <authorList>
            <consortium name="International Silkworm Genome Consortium"/>
        </authorList>
    </citation>
    <scope>NUCLEOTIDE SEQUENCE [LARGE SCALE GENOMIC DNA]</scope>
    <source>
        <strain evidence="4">p50T</strain>
    </source>
</reference>
<dbReference type="RefSeq" id="XP_021207495.1">
    <property type="nucleotide sequence ID" value="XM_021351820.3"/>
</dbReference>
<dbReference type="KEGG" id="bmor:101747142"/>
<evidence type="ECO:0000313" key="3">
    <source>
        <dbReference type="EnsemblMetazoa" id="XP_021207495.1"/>
    </source>
</evidence>
<dbReference type="Pfam" id="PF00089">
    <property type="entry name" value="Trypsin"/>
    <property type="match status" value="1"/>
</dbReference>
<accession>A0A8R2HSS2</accession>
<keyword evidence="4" id="KW-1185">Reference proteome</keyword>
<dbReference type="InterPro" id="IPR001254">
    <property type="entry name" value="Trypsin_dom"/>
</dbReference>
<dbReference type="EnsemblMetazoa" id="XM_021351820.2">
    <property type="protein sequence ID" value="XP_021207495.1"/>
    <property type="gene ID" value="LOC101747142"/>
</dbReference>